<reference evidence="1 3" key="1">
    <citation type="submission" date="2024-05" db="EMBL/GenBank/DDBJ databases">
        <title>Neorhizobium sp. Rsf11, a plant growth promoting and heavy metal resistant PAH-degrader.</title>
        <authorList>
            <person name="Golubev S.N."/>
            <person name="Muratova A.Y."/>
            <person name="Markelova M.I."/>
        </authorList>
    </citation>
    <scope>NUCLEOTIDE SEQUENCE [LARGE SCALE GENOMIC DNA]</scope>
    <source>
        <strain evidence="1 3">Rsf11</strain>
    </source>
</reference>
<sequence length="36" mass="4109">QARSRNAIHDALATILQTVSPKECQNYFNEAGYERI</sequence>
<proteinExistence type="predicted"/>
<dbReference type="EMBL" id="JBEAAL010000025">
    <property type="protein sequence ID" value="MEQ1408350.1"/>
    <property type="molecule type" value="Genomic_DNA"/>
</dbReference>
<keyword evidence="3" id="KW-1185">Reference proteome</keyword>
<evidence type="ECO:0000313" key="1">
    <source>
        <dbReference type="EMBL" id="MEQ1408350.1"/>
    </source>
</evidence>
<dbReference type="Proteomes" id="UP001496627">
    <property type="component" value="Unassembled WGS sequence"/>
</dbReference>
<evidence type="ECO:0000313" key="3">
    <source>
        <dbReference type="Proteomes" id="UP001496627"/>
    </source>
</evidence>
<protein>
    <submittedName>
        <fullName evidence="1">IS630 family transposase</fullName>
    </submittedName>
</protein>
<gene>
    <name evidence="1" type="ORF">ABK249_25800</name>
    <name evidence="2" type="ORF">ABK249_33405</name>
</gene>
<feature type="non-terminal residue" evidence="1">
    <location>
        <position position="1"/>
    </location>
</feature>
<organism evidence="1 3">
    <name type="scientific">Neorhizobium phenanthreniclasticum</name>
    <dbReference type="NCBI Taxonomy" id="3157917"/>
    <lineage>
        <taxon>Bacteria</taxon>
        <taxon>Pseudomonadati</taxon>
        <taxon>Pseudomonadota</taxon>
        <taxon>Alphaproteobacteria</taxon>
        <taxon>Hyphomicrobiales</taxon>
        <taxon>Rhizobiaceae</taxon>
        <taxon>Rhizobium/Agrobacterium group</taxon>
        <taxon>Neorhizobium</taxon>
    </lineage>
</organism>
<dbReference type="EMBL" id="JBEAAL010000060">
    <property type="protein sequence ID" value="MEQ1409801.1"/>
    <property type="molecule type" value="Genomic_DNA"/>
</dbReference>
<comment type="caution">
    <text evidence="1">The sequence shown here is derived from an EMBL/GenBank/DDBJ whole genome shotgun (WGS) entry which is preliminary data.</text>
</comment>
<name>A0ABV0MBB6_9HYPH</name>
<evidence type="ECO:0000313" key="2">
    <source>
        <dbReference type="EMBL" id="MEQ1409801.1"/>
    </source>
</evidence>
<accession>A0ABV0MBB6</accession>